<organism evidence="1 2">
    <name type="scientific">Stylosanthes scabra</name>
    <dbReference type="NCBI Taxonomy" id="79078"/>
    <lineage>
        <taxon>Eukaryota</taxon>
        <taxon>Viridiplantae</taxon>
        <taxon>Streptophyta</taxon>
        <taxon>Embryophyta</taxon>
        <taxon>Tracheophyta</taxon>
        <taxon>Spermatophyta</taxon>
        <taxon>Magnoliopsida</taxon>
        <taxon>eudicotyledons</taxon>
        <taxon>Gunneridae</taxon>
        <taxon>Pentapetalae</taxon>
        <taxon>rosids</taxon>
        <taxon>fabids</taxon>
        <taxon>Fabales</taxon>
        <taxon>Fabaceae</taxon>
        <taxon>Papilionoideae</taxon>
        <taxon>50 kb inversion clade</taxon>
        <taxon>dalbergioids sensu lato</taxon>
        <taxon>Dalbergieae</taxon>
        <taxon>Pterocarpus clade</taxon>
        <taxon>Stylosanthes</taxon>
    </lineage>
</organism>
<keyword evidence="2" id="KW-1185">Reference proteome</keyword>
<proteinExistence type="predicted"/>
<protein>
    <submittedName>
        <fullName evidence="1">Uncharacterized protein</fullName>
    </submittedName>
</protein>
<name>A0ABU6SIQ0_9FABA</name>
<sequence>MEDWRLIKLVGSKDYERLCLDARWRDGYLRVCIEHGVQMEMAESNDECGSQNLHAMADLEENITESMRGPSGERELGEDEVGDCMCVEHVLNMEFKKGIGRERERERG</sequence>
<comment type="caution">
    <text evidence="1">The sequence shown here is derived from an EMBL/GenBank/DDBJ whole genome shotgun (WGS) entry which is preliminary data.</text>
</comment>
<gene>
    <name evidence="1" type="ORF">PIB30_054616</name>
</gene>
<reference evidence="1 2" key="1">
    <citation type="journal article" date="2023" name="Plants (Basel)">
        <title>Bridging the Gap: Combining Genomics and Transcriptomics Approaches to Understand Stylosanthes scabra, an Orphan Legume from the Brazilian Caatinga.</title>
        <authorList>
            <person name="Ferreira-Neto J.R.C."/>
            <person name="da Silva M.D."/>
            <person name="Binneck E."/>
            <person name="de Melo N.F."/>
            <person name="da Silva R.H."/>
            <person name="de Melo A.L.T.M."/>
            <person name="Pandolfi V."/>
            <person name="Bustamante F.O."/>
            <person name="Brasileiro-Vidal A.C."/>
            <person name="Benko-Iseppon A.M."/>
        </authorList>
    </citation>
    <scope>NUCLEOTIDE SEQUENCE [LARGE SCALE GENOMIC DNA]</scope>
    <source>
        <tissue evidence="1">Leaves</tissue>
    </source>
</reference>
<dbReference type="EMBL" id="JASCZI010060833">
    <property type="protein sequence ID" value="MED6136282.1"/>
    <property type="molecule type" value="Genomic_DNA"/>
</dbReference>
<accession>A0ABU6SIQ0</accession>
<evidence type="ECO:0000313" key="1">
    <source>
        <dbReference type="EMBL" id="MED6136282.1"/>
    </source>
</evidence>
<evidence type="ECO:0000313" key="2">
    <source>
        <dbReference type="Proteomes" id="UP001341840"/>
    </source>
</evidence>
<dbReference type="Proteomes" id="UP001341840">
    <property type="component" value="Unassembled WGS sequence"/>
</dbReference>